<evidence type="ECO:0000313" key="3">
    <source>
        <dbReference type="EMBL" id="QKG83161.1"/>
    </source>
</evidence>
<accession>A0A7D3Y7Y4</accession>
<keyword evidence="2" id="KW-1133">Transmembrane helix</keyword>
<sequence>MDKKMMWKLRWEAVKEYLPSFKKPFASRKGSPTMEYVVILAAGAILATIVVNFFQKDGEGSIANTIKTKITEAIEGNGGGTTETETETPPNITEKP</sequence>
<evidence type="ECO:0000256" key="1">
    <source>
        <dbReference type="SAM" id="MobiDB-lite"/>
    </source>
</evidence>
<dbReference type="EMBL" id="CP048104">
    <property type="protein sequence ID" value="QKG83161.1"/>
    <property type="molecule type" value="Genomic_DNA"/>
</dbReference>
<reference evidence="3 4" key="1">
    <citation type="submission" date="2020-01" db="EMBL/GenBank/DDBJ databases">
        <authorList>
            <person name="Gulvik C.A."/>
            <person name="Batra D.G."/>
        </authorList>
    </citation>
    <scope>NUCLEOTIDE SEQUENCE [LARGE SCALE GENOMIC DNA]</scope>
    <source>
        <strain evidence="3 4">W9323</strain>
    </source>
</reference>
<feature type="region of interest" description="Disordered" evidence="1">
    <location>
        <begin position="74"/>
        <end position="96"/>
    </location>
</feature>
<feature type="compositionally biased region" description="Low complexity" evidence="1">
    <location>
        <begin position="87"/>
        <end position="96"/>
    </location>
</feature>
<feature type="transmembrane region" description="Helical" evidence="2">
    <location>
        <begin position="36"/>
        <end position="54"/>
    </location>
</feature>
<proteinExistence type="predicted"/>
<keyword evidence="2" id="KW-0812">Transmembrane</keyword>
<evidence type="ECO:0000256" key="2">
    <source>
        <dbReference type="SAM" id="Phobius"/>
    </source>
</evidence>
<dbReference type="Proteomes" id="UP000503088">
    <property type="component" value="Chromosome"/>
</dbReference>
<dbReference type="RefSeq" id="WP_173219380.1">
    <property type="nucleotide sequence ID" value="NZ_CP048104.1"/>
</dbReference>
<dbReference type="AlphaFoldDB" id="A0A7D3Y7Y4"/>
<evidence type="ECO:0000313" key="4">
    <source>
        <dbReference type="Proteomes" id="UP000503088"/>
    </source>
</evidence>
<organism evidence="3 4">
    <name type="scientific">Kroppenstedtia pulmonis</name>
    <dbReference type="NCBI Taxonomy" id="1380685"/>
    <lineage>
        <taxon>Bacteria</taxon>
        <taxon>Bacillati</taxon>
        <taxon>Bacillota</taxon>
        <taxon>Bacilli</taxon>
        <taxon>Bacillales</taxon>
        <taxon>Thermoactinomycetaceae</taxon>
        <taxon>Kroppenstedtia</taxon>
    </lineage>
</organism>
<gene>
    <name evidence="3" type="ORF">GXN76_00910</name>
</gene>
<keyword evidence="2" id="KW-0472">Membrane</keyword>
<protein>
    <submittedName>
        <fullName evidence="3">Uncharacterized protein</fullName>
    </submittedName>
</protein>
<dbReference type="KEGG" id="kpul:GXN76_00910"/>
<name>A0A7D3Y7Y4_9BACL</name>
<keyword evidence="4" id="KW-1185">Reference proteome</keyword>